<dbReference type="InterPro" id="IPR003115">
    <property type="entry name" value="ParB_N"/>
</dbReference>
<organism evidence="2">
    <name type="scientific">Dulem virus 36</name>
    <dbReference type="NCBI Taxonomy" id="3145754"/>
    <lineage>
        <taxon>Viruses</taxon>
        <taxon>Duplodnaviria</taxon>
        <taxon>Heunggongvirae</taxon>
        <taxon>Uroviricota</taxon>
        <taxon>Caudoviricetes</taxon>
    </lineage>
</organism>
<dbReference type="GO" id="GO:0007059">
    <property type="term" value="P:chromosome segregation"/>
    <property type="evidence" value="ECO:0007669"/>
    <property type="project" value="TreeGrafter"/>
</dbReference>
<dbReference type="Pfam" id="PF02195">
    <property type="entry name" value="ParB_N"/>
    <property type="match status" value="1"/>
</dbReference>
<reference evidence="2" key="1">
    <citation type="submission" date="2024-03" db="EMBL/GenBank/DDBJ databases">
        <title>Diverse circular DNA viruses in blood, oral, and fecal samples of captive lemurs.</title>
        <authorList>
            <person name="Paietta E.N."/>
            <person name="Kraberger S."/>
            <person name="Lund M.C."/>
            <person name="Custer J.M."/>
            <person name="Vargas K.M."/>
            <person name="Ehmke E.E."/>
            <person name="Yoder A.D."/>
            <person name="Varsani A."/>
        </authorList>
    </citation>
    <scope>NUCLEOTIDE SEQUENCE</scope>
    <source>
        <strain evidence="2">Duke_24FS_3</strain>
    </source>
</reference>
<protein>
    <submittedName>
        <fullName evidence="2">ParB protein</fullName>
    </submittedName>
</protein>
<dbReference type="InterPro" id="IPR036086">
    <property type="entry name" value="ParB/Sulfiredoxin_sf"/>
</dbReference>
<dbReference type="SUPFAM" id="SSF110849">
    <property type="entry name" value="ParB/Sulfiredoxin"/>
    <property type="match status" value="1"/>
</dbReference>
<dbReference type="InterPro" id="IPR050336">
    <property type="entry name" value="Chromosome_partition/occlusion"/>
</dbReference>
<dbReference type="Gene3D" id="3.90.1530.10">
    <property type="entry name" value="Conserved hypothetical protein from pyrococcus furiosus pfu- 392566-001, ParB domain"/>
    <property type="match status" value="1"/>
</dbReference>
<dbReference type="EMBL" id="PP511521">
    <property type="protein sequence ID" value="XCD05069.1"/>
    <property type="molecule type" value="Genomic_DNA"/>
</dbReference>
<name>A0AAU8AZ85_9CAUD</name>
<evidence type="ECO:0000259" key="1">
    <source>
        <dbReference type="SMART" id="SM00470"/>
    </source>
</evidence>
<dbReference type="SMART" id="SM00470">
    <property type="entry name" value="ParB"/>
    <property type="match status" value="1"/>
</dbReference>
<feature type="domain" description="ParB-like N-terminal" evidence="1">
    <location>
        <begin position="13"/>
        <end position="99"/>
    </location>
</feature>
<dbReference type="GO" id="GO:0045881">
    <property type="term" value="P:positive regulation of sporulation resulting in formation of a cellular spore"/>
    <property type="evidence" value="ECO:0007669"/>
    <property type="project" value="TreeGrafter"/>
</dbReference>
<dbReference type="PANTHER" id="PTHR33375:SF1">
    <property type="entry name" value="CHROMOSOME-PARTITIONING PROTEIN PARB-RELATED"/>
    <property type="match status" value="1"/>
</dbReference>
<accession>A0AAU8AZ85</accession>
<dbReference type="PANTHER" id="PTHR33375">
    <property type="entry name" value="CHROMOSOME-PARTITIONING PROTEIN PARB-RELATED"/>
    <property type="match status" value="1"/>
</dbReference>
<evidence type="ECO:0000313" key="2">
    <source>
        <dbReference type="EMBL" id="XCD05069.1"/>
    </source>
</evidence>
<dbReference type="CDD" id="cd16403">
    <property type="entry name" value="ParB_N_like_MT"/>
    <property type="match status" value="1"/>
</dbReference>
<proteinExistence type="predicted"/>
<sequence length="181" mass="21024">MGTKMRGEKVKIEYKKLSDLKPYKKNAKKHPKEQIERIAESIKQFGFTQPVIIDKNNCVVAGHGRMLGAKKAGLQEVPTVCLDDLTEEQIKAYRLIDNKLNESGWDYELLNEELEQIFNIDMDLFGFDSSVELKKYGITRHDTEDYKYNHILLTFQKGDARYNKIKNLVEKEGIEYTESVN</sequence>